<reference evidence="1 2" key="1">
    <citation type="submission" date="2010-01" db="EMBL/GenBank/DDBJ databases">
        <authorList>
            <person name="Dodson R."/>
            <person name="Madupu R."/>
            <person name="Durkin A.S."/>
            <person name="Torralba M."/>
            <person name="Methe B."/>
            <person name="Sutton G.G."/>
            <person name="Strausberg R.L."/>
            <person name="Nelson K.E."/>
        </authorList>
    </citation>
    <scope>NUCLEOTIDE SEQUENCE [LARGE SCALE GENOMIC DNA]</scope>
    <source>
        <strain evidence="1 2">653-L</strain>
    </source>
</reference>
<proteinExistence type="predicted"/>
<dbReference type="AlphaFoldDB" id="D3MT91"/>
<organism evidence="1 2">
    <name type="scientific">Peptostreptococcus anaerobius 653-L</name>
    <dbReference type="NCBI Taxonomy" id="596329"/>
    <lineage>
        <taxon>Bacteria</taxon>
        <taxon>Bacillati</taxon>
        <taxon>Bacillota</taxon>
        <taxon>Clostridia</taxon>
        <taxon>Peptostreptococcales</taxon>
        <taxon>Peptostreptococcaceae</taxon>
        <taxon>Peptostreptococcus</taxon>
    </lineage>
</organism>
<dbReference type="EMBL" id="ADJN01000058">
    <property type="protein sequence ID" value="EFD04655.1"/>
    <property type="molecule type" value="Genomic_DNA"/>
</dbReference>
<comment type="caution">
    <text evidence="1">The sequence shown here is derived from an EMBL/GenBank/DDBJ whole genome shotgun (WGS) entry which is preliminary data.</text>
</comment>
<name>D3MT91_9FIRM</name>
<evidence type="ECO:0000313" key="1">
    <source>
        <dbReference type="EMBL" id="EFD04655.1"/>
    </source>
</evidence>
<dbReference type="Proteomes" id="UP000004206">
    <property type="component" value="Unassembled WGS sequence"/>
</dbReference>
<keyword evidence="2" id="KW-1185">Reference proteome</keyword>
<evidence type="ECO:0000313" key="2">
    <source>
        <dbReference type="Proteomes" id="UP000004206"/>
    </source>
</evidence>
<gene>
    <name evidence="1" type="ORF">HMPREF0631_1197</name>
</gene>
<sequence>MKKPKAGLESQNQSLMNQVIRQSVNRVKASAFDSSLPLGL</sequence>
<protein>
    <submittedName>
        <fullName evidence="1">Uncharacterized protein</fullName>
    </submittedName>
</protein>
<accession>D3MT91</accession>